<organism evidence="1 2">
    <name type="scientific">Photobacterium kishitanii</name>
    <dbReference type="NCBI Taxonomy" id="318456"/>
    <lineage>
        <taxon>Bacteria</taxon>
        <taxon>Pseudomonadati</taxon>
        <taxon>Pseudomonadota</taxon>
        <taxon>Gammaproteobacteria</taxon>
        <taxon>Vibrionales</taxon>
        <taxon>Vibrionaceae</taxon>
        <taxon>Photobacterium</taxon>
    </lineage>
</organism>
<evidence type="ECO:0000313" key="1">
    <source>
        <dbReference type="EMBL" id="PSV00618.1"/>
    </source>
</evidence>
<dbReference type="EMBL" id="PYNF01000003">
    <property type="protein sequence ID" value="PSV00618.1"/>
    <property type="molecule type" value="Genomic_DNA"/>
</dbReference>
<sequence length="187" mass="20933">MLNFIEHNGISTASTKNLTNKLALVKFHGNFDEQQDVLRSLISEKYHLQLSIPNSVFGESVVFFDNKSMFVAVKASEVDFISYLINQKCKIESYSILKISSPIMDTEIDGFIDLAKDGMSNSVIIQLSRNPELCTRDCISEILSSFDTNTYRFCEGNVLNKSIADFSHKLDLAKMQVLNNLSSAISA</sequence>
<comment type="caution">
    <text evidence="1">The sequence shown here is derived from an EMBL/GenBank/DDBJ whole genome shotgun (WGS) entry which is preliminary data.</text>
</comment>
<proteinExistence type="predicted"/>
<dbReference type="Proteomes" id="UP000241426">
    <property type="component" value="Unassembled WGS sequence"/>
</dbReference>
<name>A0A2T3KLN2_9GAMM</name>
<gene>
    <name evidence="1" type="ORF">C9J27_05635</name>
</gene>
<reference evidence="1 2" key="1">
    <citation type="submission" date="2018-01" db="EMBL/GenBank/DDBJ databases">
        <title>Whole genome sequencing of Histamine producing bacteria.</title>
        <authorList>
            <person name="Butler K."/>
        </authorList>
    </citation>
    <scope>NUCLEOTIDE SEQUENCE [LARGE SCALE GENOMIC DNA]</scope>
    <source>
        <strain evidence="1 2">FS-7.2</strain>
    </source>
</reference>
<dbReference type="AlphaFoldDB" id="A0A2T3KLN2"/>
<protein>
    <submittedName>
        <fullName evidence="1">Uncharacterized protein</fullName>
    </submittedName>
</protein>
<evidence type="ECO:0000313" key="2">
    <source>
        <dbReference type="Proteomes" id="UP000241426"/>
    </source>
</evidence>
<accession>A0A2T3KLN2</accession>